<reference evidence="3 4" key="1">
    <citation type="journal article" date="2015" name="Stand. Genomic Sci.">
        <title>Complete genome sequence and description of Salinispira pacifica gen. nov., sp. nov., a novel spirochaete isolated form a hypersaline microbial mat.</title>
        <authorList>
            <person name="Ben Hania W."/>
            <person name="Joseph M."/>
            <person name="Schumann P."/>
            <person name="Bunk B."/>
            <person name="Fiebig A."/>
            <person name="Sproer C."/>
            <person name="Klenk H.P."/>
            <person name="Fardeau M.L."/>
            <person name="Spring S."/>
        </authorList>
    </citation>
    <scope>NUCLEOTIDE SEQUENCE [LARGE SCALE GENOMIC DNA]</scope>
    <source>
        <strain evidence="3 4">L21-RPul-D2</strain>
    </source>
</reference>
<dbReference type="Gene3D" id="2.60.120.380">
    <property type="match status" value="5"/>
</dbReference>
<feature type="signal peptide" evidence="1">
    <location>
        <begin position="1"/>
        <end position="19"/>
    </location>
</feature>
<sequence>MKRLFIFSLCLIFSAALTAQTEILNVNGSLDASAADESVEWFQLNPDRGAFLSAEAVSLDFTPRILIQSPDGQIREFPGRGSSARATFFALDEEGYRVGVALLDQYSGSSGSFILKVQQAEANASLEGGATLRGELESSDSWDPVDERYIDWYPVNLEAGVPHRILLESSEFDAFMYLQYPDGKVETMDDGRGRDSVITLLPPEEGRVMVGASSYSGSDTGRYFLSMEILEDLPELQSNRSIQGRLDSSSGSSLFAFQPDTAGAYRISLESDDFDSILRVRGADGMYLENDDMAGAGGTNSALAFSARAGERILVEAASWSGGGGEFRLEVSSARSIALGEDIEAQLPGASEYQLSGEAGDFISVEVVSNDFDTVLQITDSRGNIIEDDDSPSDDWYYRSRLIYYFPEDESLALRVSSYSGNEEGSYILRSRVMDMDPPEDYPRGHTLSRGESILGMISPDDETFDLGSGDVYSIEARAGEQIRITMESDDLDSYLTLIAPDGGSYSDDDSLGDYNAEIDIAAPADGTYQLIASAYGQNTGLYNLEYSSSGQLDFLLNETGEISDDDRRDIRGVRFDAYDISLVSGQEVSIRLSSQDFDTRLYVNDPQGDSFAENDDYAGTNSRVDIVADQSGEYRIVVMSFYEDARGEYQIQVLE</sequence>
<dbReference type="OrthoDB" id="495674at2"/>
<proteinExistence type="predicted"/>
<dbReference type="AlphaFoldDB" id="V5WGH5"/>
<evidence type="ECO:0000313" key="4">
    <source>
        <dbReference type="Proteomes" id="UP000018680"/>
    </source>
</evidence>
<dbReference type="STRING" id="1307761.L21SP2_0846"/>
<feature type="chain" id="PRO_5004741909" evidence="1">
    <location>
        <begin position="20"/>
        <end position="656"/>
    </location>
</feature>
<gene>
    <name evidence="3" type="ORF">L21SP2_0846</name>
</gene>
<dbReference type="Pfam" id="PF04151">
    <property type="entry name" value="PPC"/>
    <property type="match status" value="2"/>
</dbReference>
<dbReference type="eggNOG" id="COG0265">
    <property type="taxonomic scope" value="Bacteria"/>
</dbReference>
<feature type="domain" description="Peptidase C-terminal archaeal/bacterial" evidence="2">
    <location>
        <begin position="471"/>
        <end position="531"/>
    </location>
</feature>
<dbReference type="RefSeq" id="WP_024267197.1">
    <property type="nucleotide sequence ID" value="NC_023035.1"/>
</dbReference>
<keyword evidence="4" id="KW-1185">Reference proteome</keyword>
<protein>
    <submittedName>
        <fullName evidence="3">Bacterial pre-peptidase C-terminal domain protein</fullName>
    </submittedName>
</protein>
<evidence type="ECO:0000259" key="2">
    <source>
        <dbReference type="Pfam" id="PF04151"/>
    </source>
</evidence>
<feature type="domain" description="Peptidase C-terminal archaeal/bacterial" evidence="2">
    <location>
        <begin position="577"/>
        <end position="639"/>
    </location>
</feature>
<keyword evidence="1" id="KW-0732">Signal</keyword>
<dbReference type="InterPro" id="IPR007280">
    <property type="entry name" value="Peptidase_C_arc/bac"/>
</dbReference>
<dbReference type="KEGG" id="slr:L21SP2_0846"/>
<dbReference type="HOGENOM" id="CLU_451776_0_0_12"/>
<name>V5WGH5_9SPIO</name>
<dbReference type="Proteomes" id="UP000018680">
    <property type="component" value="Chromosome"/>
</dbReference>
<accession>V5WGH5</accession>
<organism evidence="3 4">
    <name type="scientific">Salinispira pacifica</name>
    <dbReference type="NCBI Taxonomy" id="1307761"/>
    <lineage>
        <taxon>Bacteria</taxon>
        <taxon>Pseudomonadati</taxon>
        <taxon>Spirochaetota</taxon>
        <taxon>Spirochaetia</taxon>
        <taxon>Spirochaetales</taxon>
        <taxon>Spirochaetaceae</taxon>
        <taxon>Salinispira</taxon>
    </lineage>
</organism>
<dbReference type="EMBL" id="CP006939">
    <property type="protein sequence ID" value="AHC14266.1"/>
    <property type="molecule type" value="Genomic_DNA"/>
</dbReference>
<evidence type="ECO:0000313" key="3">
    <source>
        <dbReference type="EMBL" id="AHC14266.1"/>
    </source>
</evidence>
<evidence type="ECO:0000256" key="1">
    <source>
        <dbReference type="SAM" id="SignalP"/>
    </source>
</evidence>